<protein>
    <recommendedName>
        <fullName evidence="3">Winged helix-turn-helix domain-containing protein</fullName>
    </recommendedName>
</protein>
<organism evidence="1 2">
    <name type="scientific">Zhongshania marina</name>
    <dbReference type="NCBI Taxonomy" id="2304603"/>
    <lineage>
        <taxon>Bacteria</taxon>
        <taxon>Pseudomonadati</taxon>
        <taxon>Pseudomonadota</taxon>
        <taxon>Gammaproteobacteria</taxon>
        <taxon>Cellvibrionales</taxon>
        <taxon>Spongiibacteraceae</taxon>
        <taxon>Zhongshania</taxon>
    </lineage>
</organism>
<dbReference type="OrthoDB" id="9787207at2"/>
<evidence type="ECO:0008006" key="3">
    <source>
        <dbReference type="Google" id="ProtNLM"/>
    </source>
</evidence>
<evidence type="ECO:0000313" key="1">
    <source>
        <dbReference type="EMBL" id="POP53766.1"/>
    </source>
</evidence>
<name>A0A2S4HIF4_9GAMM</name>
<proteinExistence type="predicted"/>
<sequence length="396" mass="45023">MTHSLSLQEARKLVLHSQRLPATKQSGNATAATLAAIEHLAYIQIDTISAIQRAHHHTLWNRNPRYDAEQLTQLVADRKVFEYWSHAAAYLPTCDYRFSLPRKKAIASGELRHWYAPDKKLMNAVLKRISAEGPLMAKDFEHSGKKLGEWTSKPAKRALESLFMQGELMISSRVNFHKVYDLSERVLPPNINTTTPSPEEYARFLITRYLQANGLGQIAEIGYLLKNIKPLLTATARDMSANGELLDINVAGSHYYALAASLDLLNKPLARNKLAILSPFDNLLIQRKRMQTLFDFDYLIECYVPEKKRQFGYFSLPILWNGQLVARMDCKADRRASHLHIHHLAVEASLKKIEEFSQALCKALPAFMKFNNCEHLSLHKTTPKNLPPLATMIDLP</sequence>
<dbReference type="Pfam" id="PF06224">
    <property type="entry name" value="AlkZ-like"/>
    <property type="match status" value="1"/>
</dbReference>
<evidence type="ECO:0000313" key="2">
    <source>
        <dbReference type="Proteomes" id="UP000237222"/>
    </source>
</evidence>
<dbReference type="Proteomes" id="UP000237222">
    <property type="component" value="Unassembled WGS sequence"/>
</dbReference>
<comment type="caution">
    <text evidence="1">The sequence shown here is derived from an EMBL/GenBank/DDBJ whole genome shotgun (WGS) entry which is preliminary data.</text>
</comment>
<dbReference type="EMBL" id="PQGG01000012">
    <property type="protein sequence ID" value="POP53766.1"/>
    <property type="molecule type" value="Genomic_DNA"/>
</dbReference>
<dbReference type="AlphaFoldDB" id="A0A2S4HIF4"/>
<accession>A0A2S4HIF4</accession>
<gene>
    <name evidence="1" type="ORF">C0068_05705</name>
</gene>
<dbReference type="InterPro" id="IPR009351">
    <property type="entry name" value="AlkZ-like"/>
</dbReference>
<dbReference type="PANTHER" id="PTHR30528">
    <property type="entry name" value="CYTOPLASMIC PROTEIN"/>
    <property type="match status" value="1"/>
</dbReference>
<dbReference type="RefSeq" id="WP_103683525.1">
    <property type="nucleotide sequence ID" value="NZ_PQGG01000012.1"/>
</dbReference>
<dbReference type="PANTHER" id="PTHR30528:SF0">
    <property type="entry name" value="CYTOPLASMIC PROTEIN"/>
    <property type="match status" value="1"/>
</dbReference>
<reference evidence="1" key="1">
    <citation type="submission" date="2018-01" db="EMBL/GenBank/DDBJ databases">
        <authorList>
            <person name="Yu X.-D."/>
        </authorList>
    </citation>
    <scope>NUCLEOTIDE SEQUENCE</scope>
    <source>
        <strain evidence="1">ZX-21</strain>
    </source>
</reference>